<evidence type="ECO:0000313" key="1">
    <source>
        <dbReference type="EMBL" id="KAK1118122.1"/>
    </source>
</evidence>
<name>A0AA40FFP8_9HYME</name>
<gene>
    <name evidence="1" type="ORF">K0M31_015398</name>
</gene>
<organism evidence="1 2">
    <name type="scientific">Melipona bicolor</name>
    <dbReference type="NCBI Taxonomy" id="60889"/>
    <lineage>
        <taxon>Eukaryota</taxon>
        <taxon>Metazoa</taxon>
        <taxon>Ecdysozoa</taxon>
        <taxon>Arthropoda</taxon>
        <taxon>Hexapoda</taxon>
        <taxon>Insecta</taxon>
        <taxon>Pterygota</taxon>
        <taxon>Neoptera</taxon>
        <taxon>Endopterygota</taxon>
        <taxon>Hymenoptera</taxon>
        <taxon>Apocrita</taxon>
        <taxon>Aculeata</taxon>
        <taxon>Apoidea</taxon>
        <taxon>Anthophila</taxon>
        <taxon>Apidae</taxon>
        <taxon>Melipona</taxon>
    </lineage>
</organism>
<dbReference type="Proteomes" id="UP001177670">
    <property type="component" value="Unassembled WGS sequence"/>
</dbReference>
<protein>
    <submittedName>
        <fullName evidence="1">Uncharacterized protein</fullName>
    </submittedName>
</protein>
<dbReference type="AlphaFoldDB" id="A0AA40FFP8"/>
<accession>A0AA40FFP8</accession>
<evidence type="ECO:0000313" key="2">
    <source>
        <dbReference type="Proteomes" id="UP001177670"/>
    </source>
</evidence>
<comment type="caution">
    <text evidence="1">The sequence shown here is derived from an EMBL/GenBank/DDBJ whole genome shotgun (WGS) entry which is preliminary data.</text>
</comment>
<sequence length="128" mass="14756">MPESAREMVFNCKLDITRAKLKDLQLEAFTGQISDPCYPDKVYEKLHLAKIRSSLAVDPKDPIRLITNVSINRCERNESTAAKEKQFRWGKTRQWDTESGTGNRDLLENACIRCKAVLAQRKHTLVRH</sequence>
<reference evidence="1" key="1">
    <citation type="submission" date="2021-10" db="EMBL/GenBank/DDBJ databases">
        <title>Melipona bicolor Genome sequencing and assembly.</title>
        <authorList>
            <person name="Araujo N.S."/>
            <person name="Arias M.C."/>
        </authorList>
    </citation>
    <scope>NUCLEOTIDE SEQUENCE</scope>
    <source>
        <strain evidence="1">USP_2M_L1-L4_2017</strain>
        <tissue evidence="1">Whole body</tissue>
    </source>
</reference>
<keyword evidence="2" id="KW-1185">Reference proteome</keyword>
<dbReference type="EMBL" id="JAHYIQ010000045">
    <property type="protein sequence ID" value="KAK1118122.1"/>
    <property type="molecule type" value="Genomic_DNA"/>
</dbReference>
<proteinExistence type="predicted"/>